<accession>A0A6J6KPZ1</accession>
<feature type="transmembrane region" description="Helical" evidence="1">
    <location>
        <begin position="6"/>
        <end position="22"/>
    </location>
</feature>
<name>A0A6J6KPZ1_9ZZZZ</name>
<evidence type="ECO:0000313" key="2">
    <source>
        <dbReference type="EMBL" id="CAB4650205.1"/>
    </source>
</evidence>
<keyword evidence="1" id="KW-0472">Membrane</keyword>
<dbReference type="EMBL" id="CAEZVY010000136">
    <property type="protein sequence ID" value="CAB4650205.1"/>
    <property type="molecule type" value="Genomic_DNA"/>
</dbReference>
<evidence type="ECO:0000256" key="1">
    <source>
        <dbReference type="SAM" id="Phobius"/>
    </source>
</evidence>
<keyword evidence="1" id="KW-1133">Transmembrane helix</keyword>
<dbReference type="AlphaFoldDB" id="A0A6J6KPZ1"/>
<proteinExistence type="predicted"/>
<organism evidence="2">
    <name type="scientific">freshwater metagenome</name>
    <dbReference type="NCBI Taxonomy" id="449393"/>
    <lineage>
        <taxon>unclassified sequences</taxon>
        <taxon>metagenomes</taxon>
        <taxon>ecological metagenomes</taxon>
    </lineage>
</organism>
<sequence length="119" mass="12601">MGLGSLNLAFLVISLGGLALFYQHLQLGFQSRTVLQLGLNSGVGSHRRGVCSFVGGLRDDLELFPNLSGHFCLVAERLRGILIGQRTGIDAIGLLCDLGRVTNAAQELSGVISADKECC</sequence>
<protein>
    <submittedName>
        <fullName evidence="2">Unannotated protein</fullName>
    </submittedName>
</protein>
<gene>
    <name evidence="2" type="ORF">UFOPK2158_01145</name>
</gene>
<reference evidence="2" key="1">
    <citation type="submission" date="2020-05" db="EMBL/GenBank/DDBJ databases">
        <authorList>
            <person name="Chiriac C."/>
            <person name="Salcher M."/>
            <person name="Ghai R."/>
            <person name="Kavagutti S V."/>
        </authorList>
    </citation>
    <scope>NUCLEOTIDE SEQUENCE</scope>
</reference>
<keyword evidence="1" id="KW-0812">Transmembrane</keyword>